<evidence type="ECO:0000259" key="5">
    <source>
        <dbReference type="Pfam" id="PF05903"/>
    </source>
</evidence>
<evidence type="ECO:0000313" key="7">
    <source>
        <dbReference type="Proteomes" id="UP001281761"/>
    </source>
</evidence>
<dbReference type="InterPro" id="IPR042266">
    <property type="entry name" value="PPPDE_sf"/>
</dbReference>
<evidence type="ECO:0000256" key="3">
    <source>
        <dbReference type="ARBA" id="ARBA00022801"/>
    </source>
</evidence>
<accession>A0ABQ9XH46</accession>
<keyword evidence="4" id="KW-0472">Membrane</keyword>
<feature type="domain" description="PPPDE" evidence="5">
    <location>
        <begin position="53"/>
        <end position="100"/>
    </location>
</feature>
<evidence type="ECO:0000313" key="6">
    <source>
        <dbReference type="EMBL" id="KAK2950535.1"/>
    </source>
</evidence>
<proteinExistence type="inferred from homology"/>
<dbReference type="Proteomes" id="UP001281761">
    <property type="component" value="Unassembled WGS sequence"/>
</dbReference>
<reference evidence="6 7" key="1">
    <citation type="journal article" date="2022" name="bioRxiv">
        <title>Genomics of Preaxostyla Flagellates Illuminates Evolutionary Transitions and the Path Towards Mitochondrial Loss.</title>
        <authorList>
            <person name="Novak L.V.F."/>
            <person name="Treitli S.C."/>
            <person name="Pyrih J."/>
            <person name="Halakuc P."/>
            <person name="Pipaliya S.V."/>
            <person name="Vacek V."/>
            <person name="Brzon O."/>
            <person name="Soukal P."/>
            <person name="Eme L."/>
            <person name="Dacks J.B."/>
            <person name="Karnkowska A."/>
            <person name="Elias M."/>
            <person name="Hampl V."/>
        </authorList>
    </citation>
    <scope>NUCLEOTIDE SEQUENCE [LARGE SCALE GENOMIC DNA]</scope>
    <source>
        <strain evidence="6">NAU3</strain>
        <tissue evidence="6">Gut</tissue>
    </source>
</reference>
<protein>
    <recommendedName>
        <fullName evidence="5">PPPDE domain-containing protein</fullName>
    </recommendedName>
</protein>
<evidence type="ECO:0000256" key="1">
    <source>
        <dbReference type="ARBA" id="ARBA00008140"/>
    </source>
</evidence>
<gene>
    <name evidence="6" type="ORF">BLNAU_14529</name>
</gene>
<dbReference type="EMBL" id="JARBJD010000134">
    <property type="protein sequence ID" value="KAK2950535.1"/>
    <property type="molecule type" value="Genomic_DNA"/>
</dbReference>
<keyword evidence="7" id="KW-1185">Reference proteome</keyword>
<evidence type="ECO:0000256" key="2">
    <source>
        <dbReference type="ARBA" id="ARBA00022670"/>
    </source>
</evidence>
<organism evidence="6 7">
    <name type="scientific">Blattamonas nauphoetae</name>
    <dbReference type="NCBI Taxonomy" id="2049346"/>
    <lineage>
        <taxon>Eukaryota</taxon>
        <taxon>Metamonada</taxon>
        <taxon>Preaxostyla</taxon>
        <taxon>Oxymonadida</taxon>
        <taxon>Blattamonas</taxon>
    </lineage>
</organism>
<sequence length="169" mass="19517">MDHTMVLIVQFDENGIIAEIGWKIEYTTEGIKDTCIDLTSDNQEDATIVTCQAIRPDIDFATIHNWLNMKIEKYNEMTYALFKNNCQHFSREFYNFLTKTDENTPDDPLVTKYTNGVKNVLGSILNVIVVIICIFALTVRSGVVGRRDSRKKLERYSPKLRIFISTIRL</sequence>
<keyword evidence="2" id="KW-0645">Protease</keyword>
<dbReference type="InterPro" id="IPR008580">
    <property type="entry name" value="PPPDE_dom"/>
</dbReference>
<feature type="transmembrane region" description="Helical" evidence="4">
    <location>
        <begin position="120"/>
        <end position="143"/>
    </location>
</feature>
<keyword evidence="4" id="KW-1133">Transmembrane helix</keyword>
<comment type="caution">
    <text evidence="6">The sequence shown here is derived from an EMBL/GenBank/DDBJ whole genome shotgun (WGS) entry which is preliminary data.</text>
</comment>
<name>A0ABQ9XH46_9EUKA</name>
<dbReference type="Pfam" id="PF05903">
    <property type="entry name" value="Peptidase_C97"/>
    <property type="match status" value="1"/>
</dbReference>
<dbReference type="Gene3D" id="3.90.1720.30">
    <property type="entry name" value="PPPDE domains"/>
    <property type="match status" value="1"/>
</dbReference>
<keyword evidence="3" id="KW-0378">Hydrolase</keyword>
<comment type="similarity">
    <text evidence="1">Belongs to the DeSI family.</text>
</comment>
<evidence type="ECO:0000256" key="4">
    <source>
        <dbReference type="SAM" id="Phobius"/>
    </source>
</evidence>
<keyword evidence="4" id="KW-0812">Transmembrane</keyword>